<organism evidence="2 3">
    <name type="scientific">Paramecium sonneborni</name>
    <dbReference type="NCBI Taxonomy" id="65129"/>
    <lineage>
        <taxon>Eukaryota</taxon>
        <taxon>Sar</taxon>
        <taxon>Alveolata</taxon>
        <taxon>Ciliophora</taxon>
        <taxon>Intramacronucleata</taxon>
        <taxon>Oligohymenophorea</taxon>
        <taxon>Peniculida</taxon>
        <taxon>Parameciidae</taxon>
        <taxon>Paramecium</taxon>
    </lineage>
</organism>
<accession>A0A8S1NQA1</accession>
<evidence type="ECO:0000259" key="1">
    <source>
        <dbReference type="Pfam" id="PF18199"/>
    </source>
</evidence>
<dbReference type="EMBL" id="CAJJDN010000058">
    <property type="protein sequence ID" value="CAD8091783.1"/>
    <property type="molecule type" value="Genomic_DNA"/>
</dbReference>
<dbReference type="Proteomes" id="UP000692954">
    <property type="component" value="Unassembled WGS sequence"/>
</dbReference>
<reference evidence="2" key="1">
    <citation type="submission" date="2021-01" db="EMBL/GenBank/DDBJ databases">
        <authorList>
            <consortium name="Genoscope - CEA"/>
            <person name="William W."/>
        </authorList>
    </citation>
    <scope>NUCLEOTIDE SEQUENCE</scope>
</reference>
<gene>
    <name evidence="2" type="ORF">PSON_ATCC_30995.1.T0580054</name>
</gene>
<dbReference type="InterPro" id="IPR041228">
    <property type="entry name" value="Dynein_C"/>
</dbReference>
<proteinExistence type="predicted"/>
<evidence type="ECO:0000313" key="3">
    <source>
        <dbReference type="Proteomes" id="UP000692954"/>
    </source>
</evidence>
<dbReference type="Pfam" id="PF18199">
    <property type="entry name" value="Dynein_C"/>
    <property type="match status" value="1"/>
</dbReference>
<sequence>MEKKQVIHHRNHLILIYMFSLEKLDIFKIDQINKLLMYIGFQASFLLYCSARKYSITVEKLDFDFEFLLEPQSNFEFDQLPRQVNNGTLIFGLFLEGCKLDQGKEMIVESNDKILITLTIII</sequence>
<keyword evidence="3" id="KW-1185">Reference proteome</keyword>
<dbReference type="AlphaFoldDB" id="A0A8S1NQA1"/>
<dbReference type="OrthoDB" id="10251809at2759"/>
<protein>
    <recommendedName>
        <fullName evidence="1">Dynein heavy chain C-terminal domain-containing protein</fullName>
    </recommendedName>
</protein>
<evidence type="ECO:0000313" key="2">
    <source>
        <dbReference type="EMBL" id="CAD8091783.1"/>
    </source>
</evidence>
<name>A0A8S1NQA1_9CILI</name>
<comment type="caution">
    <text evidence="2">The sequence shown here is derived from an EMBL/GenBank/DDBJ whole genome shotgun (WGS) entry which is preliminary data.</text>
</comment>
<feature type="domain" description="Dynein heavy chain C-terminal" evidence="1">
    <location>
        <begin position="48"/>
        <end position="117"/>
    </location>
</feature>